<proteinExistence type="inferred from homology"/>
<dbReference type="EMBL" id="JALD01000003">
    <property type="protein sequence ID" value="EUD13015.1"/>
    <property type="molecule type" value="Genomic_DNA"/>
</dbReference>
<feature type="domain" description="Fimbrial-type adhesion" evidence="6">
    <location>
        <begin position="28"/>
        <end position="173"/>
    </location>
</feature>
<dbReference type="RefSeq" id="WP_036959658.1">
    <property type="nucleotide sequence ID" value="NZ_JALD01000003.1"/>
</dbReference>
<keyword evidence="3 5" id="KW-0732">Signal</keyword>
<feature type="chain" id="PRO_5043774813" evidence="5">
    <location>
        <begin position="24"/>
        <end position="174"/>
    </location>
</feature>
<dbReference type="InterPro" id="IPR050263">
    <property type="entry name" value="Bact_Fimbrial_Adh_Pro"/>
</dbReference>
<dbReference type="PANTHER" id="PTHR33420">
    <property type="entry name" value="FIMBRIAL SUBUNIT ELFA-RELATED"/>
    <property type="match status" value="1"/>
</dbReference>
<evidence type="ECO:0000256" key="4">
    <source>
        <dbReference type="ARBA" id="ARBA00023263"/>
    </source>
</evidence>
<keyword evidence="4" id="KW-0281">Fimbrium</keyword>
<evidence type="ECO:0000256" key="3">
    <source>
        <dbReference type="ARBA" id="ARBA00022729"/>
    </source>
</evidence>
<dbReference type="Proteomes" id="UP000022311">
    <property type="component" value="Unassembled WGS sequence"/>
</dbReference>
<name>A0AAV3MBH6_9GAMM</name>
<protein>
    <submittedName>
        <fullName evidence="7">Fimbrial protein</fullName>
    </submittedName>
</protein>
<dbReference type="InterPro" id="IPR036937">
    <property type="entry name" value="Adhesion_dom_fimbrial_sf"/>
</dbReference>
<dbReference type="AlphaFoldDB" id="A0AAV3MBH6"/>
<dbReference type="GO" id="GO:0043709">
    <property type="term" value="P:cell adhesion involved in single-species biofilm formation"/>
    <property type="evidence" value="ECO:0007669"/>
    <property type="project" value="TreeGrafter"/>
</dbReference>
<comment type="similarity">
    <text evidence="2">Belongs to the fimbrial protein family.</text>
</comment>
<dbReference type="GO" id="GO:0009289">
    <property type="term" value="C:pilus"/>
    <property type="evidence" value="ECO:0007669"/>
    <property type="project" value="UniProtKB-SubCell"/>
</dbReference>
<evidence type="ECO:0000259" key="6">
    <source>
        <dbReference type="Pfam" id="PF00419"/>
    </source>
</evidence>
<dbReference type="SUPFAM" id="SSF49401">
    <property type="entry name" value="Bacterial adhesins"/>
    <property type="match status" value="1"/>
</dbReference>
<comment type="subcellular location">
    <subcellularLocation>
        <location evidence="1">Fimbrium</location>
    </subcellularLocation>
</comment>
<dbReference type="Gene3D" id="2.60.40.1090">
    <property type="entry name" value="Fimbrial-type adhesion domain"/>
    <property type="match status" value="1"/>
</dbReference>
<dbReference type="InterPro" id="IPR008966">
    <property type="entry name" value="Adhesion_dom_sf"/>
</dbReference>
<evidence type="ECO:0000313" key="7">
    <source>
        <dbReference type="EMBL" id="EUD13015.1"/>
    </source>
</evidence>
<evidence type="ECO:0000313" key="8">
    <source>
        <dbReference type="Proteomes" id="UP000022311"/>
    </source>
</evidence>
<dbReference type="PANTHER" id="PTHR33420:SF3">
    <property type="entry name" value="FIMBRIAL SUBUNIT ELFA"/>
    <property type="match status" value="1"/>
</dbReference>
<reference evidence="7 8" key="1">
    <citation type="submission" date="2014-01" db="EMBL/GenBank/DDBJ databases">
        <authorList>
            <person name="Durkin A.S."/>
            <person name="McCorrison J."/>
            <person name="Torralba M."/>
            <person name="Gillis M."/>
            <person name="Haft D.H."/>
            <person name="Methe B."/>
            <person name="Sutton G."/>
            <person name="Nelson K.E."/>
        </authorList>
    </citation>
    <scope>NUCLEOTIDE SEQUENCE [LARGE SCALE GENOMIC DNA]</scope>
    <source>
        <strain evidence="7 8">205/92</strain>
    </source>
</reference>
<evidence type="ECO:0000256" key="5">
    <source>
        <dbReference type="SAM" id="SignalP"/>
    </source>
</evidence>
<organism evidence="7 8">
    <name type="scientific">Providencia alcalifaciens 205/92</name>
    <dbReference type="NCBI Taxonomy" id="1256988"/>
    <lineage>
        <taxon>Bacteria</taxon>
        <taxon>Pseudomonadati</taxon>
        <taxon>Pseudomonadota</taxon>
        <taxon>Gammaproteobacteria</taxon>
        <taxon>Enterobacterales</taxon>
        <taxon>Morganellaceae</taxon>
        <taxon>Providencia</taxon>
    </lineage>
</organism>
<feature type="signal peptide" evidence="5">
    <location>
        <begin position="1"/>
        <end position="23"/>
    </location>
</feature>
<dbReference type="Pfam" id="PF00419">
    <property type="entry name" value="Fimbrial"/>
    <property type="match status" value="1"/>
</dbReference>
<evidence type="ECO:0000256" key="2">
    <source>
        <dbReference type="ARBA" id="ARBA00006671"/>
    </source>
</evidence>
<gene>
    <name evidence="7" type="ORF">HMPREF1563_1066</name>
</gene>
<comment type="caution">
    <text evidence="7">The sequence shown here is derived from an EMBL/GenBank/DDBJ whole genome shotgun (WGS) entry which is preliminary data.</text>
</comment>
<sequence length="174" mass="18447">MNRNIFKSLFSVILLFSSQSAVSVDGNIEFIGEIIDQACEVKTDSKNIQVPLGSIPKANLPNVGSKSTPVLFTITLINCPVTVTRASVLFDAIPYPGDNTVLALKADTGVATGVGIQLTDKYNAIITLLMPSNSYTLLPNVDNPLNFTANYIVKASPVTPGPANGAATFLIVYN</sequence>
<evidence type="ECO:0000256" key="1">
    <source>
        <dbReference type="ARBA" id="ARBA00004561"/>
    </source>
</evidence>
<dbReference type="InterPro" id="IPR000259">
    <property type="entry name" value="Adhesion_dom_fimbrial"/>
</dbReference>
<accession>A0AAV3MBH6</accession>